<evidence type="ECO:0000313" key="3">
    <source>
        <dbReference type="EMBL" id="MBI1683289.1"/>
    </source>
</evidence>
<feature type="domain" description="NAD-dependent epimerase/dehydratase" evidence="2">
    <location>
        <begin position="4"/>
        <end position="247"/>
    </location>
</feature>
<dbReference type="Gene3D" id="3.90.25.10">
    <property type="entry name" value="UDP-galactose 4-epimerase, domain 1"/>
    <property type="match status" value="1"/>
</dbReference>
<dbReference type="RefSeq" id="WP_198575231.1">
    <property type="nucleotide sequence ID" value="NZ_JADWOX010000003.1"/>
</dbReference>
<gene>
    <name evidence="3" type="ORF">I4Q42_06390</name>
</gene>
<dbReference type="Proteomes" id="UP000639859">
    <property type="component" value="Unassembled WGS sequence"/>
</dbReference>
<dbReference type="EMBL" id="JADWOX010000003">
    <property type="protein sequence ID" value="MBI1683289.1"/>
    <property type="molecule type" value="Genomic_DNA"/>
</dbReference>
<sequence length="321" mass="35849">MKTALVCGAGGFIGGHLVRRLKSEGFWVRGVDLKFHEYFDNEADDFVVGDLRDQQLTRSVIDRPFDEIYQLAADMGGAGFIFTGENDADIMHNSATINLNVLDAAYKRACPRIFYSSSACMYPAYNQEDPDNPNCAEDSAYPAAPDSEYGWEKLFSERLFLTYNRNRRIQARVARYHNIFGPQGTWTGGREKAPAAICRKIAMAKSGDTIDIWGDGKQTRSFLFVDECVEGTLRLARSDFTSPVNIGSEEMVTIDQLVDLVSDIAGKSITKNHIPGPVGVRGRNSDNRLIQSALGWAPSHSLREGLEKTYEWIEAQVKRNQ</sequence>
<keyword evidence="4" id="KW-1185">Reference proteome</keyword>
<dbReference type="InterPro" id="IPR036291">
    <property type="entry name" value="NAD(P)-bd_dom_sf"/>
</dbReference>
<evidence type="ECO:0000259" key="2">
    <source>
        <dbReference type="Pfam" id="PF01370"/>
    </source>
</evidence>
<accession>A0ABS0SUU8</accession>
<comment type="caution">
    <text evidence="3">The sequence shown here is derived from an EMBL/GenBank/DDBJ whole genome shotgun (WGS) entry which is preliminary data.</text>
</comment>
<evidence type="ECO:0000256" key="1">
    <source>
        <dbReference type="ARBA" id="ARBA00023027"/>
    </source>
</evidence>
<proteinExistence type="predicted"/>
<dbReference type="PANTHER" id="PTHR43574">
    <property type="entry name" value="EPIMERASE-RELATED"/>
    <property type="match status" value="1"/>
</dbReference>
<dbReference type="InterPro" id="IPR001509">
    <property type="entry name" value="Epimerase_deHydtase"/>
</dbReference>
<protein>
    <submittedName>
        <fullName evidence="3">NAD-dependent epimerase/dehydratase family protein</fullName>
    </submittedName>
</protein>
<reference evidence="3 4" key="1">
    <citation type="submission" date="2020-11" db="EMBL/GenBank/DDBJ databases">
        <title>genome sequence of strain KACC 18849.</title>
        <authorList>
            <person name="Gao J."/>
            <person name="Zhang X."/>
        </authorList>
    </citation>
    <scope>NUCLEOTIDE SEQUENCE [LARGE SCALE GENOMIC DNA]</scope>
    <source>
        <strain evidence="3 4">KACC 18849</strain>
    </source>
</reference>
<name>A0ABS0SUU8_9CAUL</name>
<evidence type="ECO:0000313" key="4">
    <source>
        <dbReference type="Proteomes" id="UP000639859"/>
    </source>
</evidence>
<dbReference type="SUPFAM" id="SSF51735">
    <property type="entry name" value="NAD(P)-binding Rossmann-fold domains"/>
    <property type="match status" value="1"/>
</dbReference>
<keyword evidence="1" id="KW-0520">NAD</keyword>
<dbReference type="Pfam" id="PF01370">
    <property type="entry name" value="Epimerase"/>
    <property type="match status" value="1"/>
</dbReference>
<dbReference type="Gene3D" id="3.40.50.720">
    <property type="entry name" value="NAD(P)-binding Rossmann-like Domain"/>
    <property type="match status" value="1"/>
</dbReference>
<organism evidence="3 4">
    <name type="scientific">Caulobacter hibisci</name>
    <dbReference type="NCBI Taxonomy" id="2035993"/>
    <lineage>
        <taxon>Bacteria</taxon>
        <taxon>Pseudomonadati</taxon>
        <taxon>Pseudomonadota</taxon>
        <taxon>Alphaproteobacteria</taxon>
        <taxon>Caulobacterales</taxon>
        <taxon>Caulobacteraceae</taxon>
        <taxon>Caulobacter</taxon>
    </lineage>
</organism>